<gene>
    <name evidence="2" type="ORF">FUU20_05210</name>
</gene>
<keyword evidence="3" id="KW-1185">Reference proteome</keyword>
<proteinExistence type="predicted"/>
<evidence type="ECO:0000313" key="2">
    <source>
        <dbReference type="EMBL" id="MCC7658165.1"/>
    </source>
</evidence>
<accession>A0ABS8J2F4</accession>
<organism evidence="2 3">
    <name type="scientific">Serratia montpellierensis</name>
    <dbReference type="NCBI Taxonomy" id="2598730"/>
    <lineage>
        <taxon>Bacteria</taxon>
        <taxon>Pseudomonadati</taxon>
        <taxon>Pseudomonadota</taxon>
        <taxon>Gammaproteobacteria</taxon>
        <taxon>Enterobacterales</taxon>
        <taxon>Yersiniaceae</taxon>
        <taxon>Serratia</taxon>
    </lineage>
</organism>
<protein>
    <submittedName>
        <fullName evidence="2">Dihydrofolate reductase</fullName>
    </submittedName>
</protein>
<evidence type="ECO:0000313" key="3">
    <source>
        <dbReference type="Proteomes" id="UP001199135"/>
    </source>
</evidence>
<evidence type="ECO:0000259" key="1">
    <source>
        <dbReference type="Pfam" id="PF01872"/>
    </source>
</evidence>
<name>A0ABS8J2F4_9GAMM</name>
<dbReference type="PANTHER" id="PTHR38011">
    <property type="entry name" value="DIHYDROFOLATE REDUCTASE FAMILY PROTEIN (AFU_ORTHOLOGUE AFUA_8G06820)"/>
    <property type="match status" value="1"/>
</dbReference>
<dbReference type="EMBL" id="VOSO01000008">
    <property type="protein sequence ID" value="MCC7658165.1"/>
    <property type="molecule type" value="Genomic_DNA"/>
</dbReference>
<sequence>MMKCSVYIATSVDGFIAGPDGDIDWLLRPEYAVSLLNGLSYEAFIADIDALVMGRHTYEKVRAFPEWPYGELPVVVLSTQPPAQQDTGHVRWMTGEPAAIVAQLAEQGCRHLYIDGGQTVQGFLQAGLIDELTITRVPLLLGAGIPLFGADAPEQRLRLLAVTQSDNGFVQERYAVQRAS</sequence>
<feature type="domain" description="Bacterial bifunctional deaminase-reductase C-terminal" evidence="1">
    <location>
        <begin position="8"/>
        <end position="170"/>
    </location>
</feature>
<dbReference type="InterPro" id="IPR002734">
    <property type="entry name" value="RibDG_C"/>
</dbReference>
<dbReference type="SUPFAM" id="SSF53597">
    <property type="entry name" value="Dihydrofolate reductase-like"/>
    <property type="match status" value="1"/>
</dbReference>
<comment type="caution">
    <text evidence="2">The sequence shown here is derived from an EMBL/GenBank/DDBJ whole genome shotgun (WGS) entry which is preliminary data.</text>
</comment>
<dbReference type="InterPro" id="IPR024072">
    <property type="entry name" value="DHFR-like_dom_sf"/>
</dbReference>
<dbReference type="InterPro" id="IPR050765">
    <property type="entry name" value="Riboflavin_Biosynth_HTPR"/>
</dbReference>
<reference evidence="2 3" key="1">
    <citation type="submission" date="2019-08" db="EMBL/GenBank/DDBJ databases">
        <title>Genome sequencing of Psyttalia spp.-associated microbial isolates reveals a potentially novel species in the Serratia genus.</title>
        <authorList>
            <person name="Tannieres-Laurent M."/>
            <person name="Sparks M.E."/>
            <person name="Blackburn M.B."/>
            <person name="Gundersen-Rindal D.E."/>
            <person name="Bon M.-C."/>
        </authorList>
    </citation>
    <scope>NUCLEOTIDE SEQUENCE [LARGE SCALE GENOMIC DNA]</scope>
    <source>
        <strain evidence="3">Pon4B</strain>
    </source>
</reference>
<dbReference type="Gene3D" id="3.40.430.10">
    <property type="entry name" value="Dihydrofolate Reductase, subunit A"/>
    <property type="match status" value="1"/>
</dbReference>
<dbReference type="Proteomes" id="UP001199135">
    <property type="component" value="Unassembled WGS sequence"/>
</dbReference>
<dbReference type="Pfam" id="PF01872">
    <property type="entry name" value="RibD_C"/>
    <property type="match status" value="1"/>
</dbReference>
<dbReference type="PANTHER" id="PTHR38011:SF11">
    <property type="entry name" value="2,5-DIAMINO-6-RIBOSYLAMINO-4(3H)-PYRIMIDINONE 5'-PHOSPHATE REDUCTASE"/>
    <property type="match status" value="1"/>
</dbReference>